<dbReference type="Proteomes" id="UP001365542">
    <property type="component" value="Unassembled WGS sequence"/>
</dbReference>
<name>A0AAV9X055_9PEZI</name>
<evidence type="ECO:0000313" key="3">
    <source>
        <dbReference type="EMBL" id="KAK6531772.1"/>
    </source>
</evidence>
<proteinExistence type="predicted"/>
<protein>
    <submittedName>
        <fullName evidence="3">Uncharacterized protein</fullName>
    </submittedName>
</protein>
<feature type="chain" id="PRO_5043541591" evidence="2">
    <location>
        <begin position="21"/>
        <end position="478"/>
    </location>
</feature>
<dbReference type="EMBL" id="JAVHJO010000012">
    <property type="protein sequence ID" value="KAK6531772.1"/>
    <property type="molecule type" value="Genomic_DNA"/>
</dbReference>
<feature type="coiled-coil region" evidence="1">
    <location>
        <begin position="225"/>
        <end position="259"/>
    </location>
</feature>
<organism evidence="3 4">
    <name type="scientific">Orbilia ellipsospora</name>
    <dbReference type="NCBI Taxonomy" id="2528407"/>
    <lineage>
        <taxon>Eukaryota</taxon>
        <taxon>Fungi</taxon>
        <taxon>Dikarya</taxon>
        <taxon>Ascomycota</taxon>
        <taxon>Pezizomycotina</taxon>
        <taxon>Orbiliomycetes</taxon>
        <taxon>Orbiliales</taxon>
        <taxon>Orbiliaceae</taxon>
        <taxon>Orbilia</taxon>
    </lineage>
</organism>
<comment type="caution">
    <text evidence="3">The sequence shown here is derived from an EMBL/GenBank/DDBJ whole genome shotgun (WGS) entry which is preliminary data.</text>
</comment>
<evidence type="ECO:0000313" key="4">
    <source>
        <dbReference type="Proteomes" id="UP001365542"/>
    </source>
</evidence>
<gene>
    <name evidence="3" type="ORF">TWF694_002941</name>
</gene>
<keyword evidence="4" id="KW-1185">Reference proteome</keyword>
<keyword evidence="1" id="KW-0175">Coiled coil</keyword>
<evidence type="ECO:0000256" key="1">
    <source>
        <dbReference type="SAM" id="Coils"/>
    </source>
</evidence>
<reference evidence="3 4" key="1">
    <citation type="submission" date="2019-10" db="EMBL/GenBank/DDBJ databases">
        <authorList>
            <person name="Palmer J.M."/>
        </authorList>
    </citation>
    <scope>NUCLEOTIDE SEQUENCE [LARGE SCALE GENOMIC DNA]</scope>
    <source>
        <strain evidence="3 4">TWF694</strain>
    </source>
</reference>
<dbReference type="AlphaFoldDB" id="A0AAV9X055"/>
<feature type="signal peptide" evidence="2">
    <location>
        <begin position="1"/>
        <end position="20"/>
    </location>
</feature>
<evidence type="ECO:0000256" key="2">
    <source>
        <dbReference type="SAM" id="SignalP"/>
    </source>
</evidence>
<accession>A0AAV9X055</accession>
<keyword evidence="2" id="KW-0732">Signal</keyword>
<sequence>MHHSVLLSITPLFLLALVSALPAPVPPRYNTPPINNNPSVNGGIPQSIDIFPSTTTLNSTNNYNPNPQQLHDVVEDMMCEDDETGVTTYYETHDLDLQNEENAPEWQYYSGSGNALDDYDTDDDYEDIWNSDDDEDVDMLYENEGISIPRRRLKKRDIIPPPASSSAVKRLKKRGNMCFKTSAEYYTDPSTNTANELITNTNTRSTINPGLPPHYVSNTVPINISPDLNRRNGDLRSALAELEAEEEEITSRLAAERSETLNYDGMQRGYSPRRAVDWSDFEFNFGESGGGVEDLVGDGELRDEGGLGVGVVPAGLVGGGGVAGRGRLGEGRDSRLNDDVRTIVFHVEDGDTRTDIADTDIQGIDMNVIPPYLLSSGQRFGLANGDVNAVDSDLTHSIIDEDRVRALSNARREDLEGDYEYVIEDGLEQRYQRMLDGMVEGAGLEGSFDGSEFPNLEVDTMRMIGDFNSEAIHGGGRN</sequence>